<sequence length="486" mass="54780">MPVNYCQDLEQASQAFGLITLVGRNFQDEPILQARLPNAAETHPTQPIVLIANRNSAPATPQFLFGLPLLARDHPFSSEAMERDQHNYRDPAIERIIKKWLLLSSPTLLSIHLQINGDWHGYIPSVILPLFLQENHRWASVKMEINGHIPVDLPTIRLQCVPTLTSLSLSLWRQTLPAACVDLSCCVIDNAPGLEELMLDTGNFDDLLGMLSACHNLEELEIYIPGRSSFTSTSARESINLPRLTRLGLNMSSRLTTNYLLNNLTCTSLRKLQFSIYYSLEIESLEMCASMEPLRVKNLLTRSSSNPPLEEMILDWRESVPPASSDLAESLKDLLLSLEKLDTLGLHDYALTQEIVEILTIPSKGSLGSRLLPLLSTIRMTKALNYDLAEDAVEEMLVSRWQAGSLRSIYIGLPHFKEFNKRMRVHYLYADFGIMRGKCNMIIRVKEDTASIPLESTHKKVNSRFVFADGTNNEIQPVPPLHKEIV</sequence>
<name>A0A0H2SK61_9AGAM</name>
<gene>
    <name evidence="1" type="ORF">SCHPADRAFT_957500</name>
</gene>
<reference evidence="1 2" key="1">
    <citation type="submission" date="2015-04" db="EMBL/GenBank/DDBJ databases">
        <title>Complete genome sequence of Schizopora paradoxa KUC8140, a cosmopolitan wood degrader in East Asia.</title>
        <authorList>
            <consortium name="DOE Joint Genome Institute"/>
            <person name="Min B."/>
            <person name="Park H."/>
            <person name="Jang Y."/>
            <person name="Kim J.-J."/>
            <person name="Kim K.H."/>
            <person name="Pangilinan J."/>
            <person name="Lipzen A."/>
            <person name="Riley R."/>
            <person name="Grigoriev I.V."/>
            <person name="Spatafora J.W."/>
            <person name="Choi I.-G."/>
        </authorList>
    </citation>
    <scope>NUCLEOTIDE SEQUENCE [LARGE SCALE GENOMIC DNA]</scope>
    <source>
        <strain evidence="1 2">KUC8140</strain>
    </source>
</reference>
<dbReference type="EMBL" id="KQ085904">
    <property type="protein sequence ID" value="KLO17456.1"/>
    <property type="molecule type" value="Genomic_DNA"/>
</dbReference>
<evidence type="ECO:0000313" key="2">
    <source>
        <dbReference type="Proteomes" id="UP000053477"/>
    </source>
</evidence>
<organism evidence="1 2">
    <name type="scientific">Schizopora paradoxa</name>
    <dbReference type="NCBI Taxonomy" id="27342"/>
    <lineage>
        <taxon>Eukaryota</taxon>
        <taxon>Fungi</taxon>
        <taxon>Dikarya</taxon>
        <taxon>Basidiomycota</taxon>
        <taxon>Agaricomycotina</taxon>
        <taxon>Agaricomycetes</taxon>
        <taxon>Hymenochaetales</taxon>
        <taxon>Schizoporaceae</taxon>
        <taxon>Schizopora</taxon>
    </lineage>
</organism>
<dbReference type="Proteomes" id="UP000053477">
    <property type="component" value="Unassembled WGS sequence"/>
</dbReference>
<accession>A0A0H2SK61</accession>
<dbReference type="OrthoDB" id="3365698at2759"/>
<dbReference type="InParanoid" id="A0A0H2SK61"/>
<keyword evidence="2" id="KW-1185">Reference proteome</keyword>
<dbReference type="Gene3D" id="3.80.10.10">
    <property type="entry name" value="Ribonuclease Inhibitor"/>
    <property type="match status" value="1"/>
</dbReference>
<evidence type="ECO:0000313" key="1">
    <source>
        <dbReference type="EMBL" id="KLO17456.1"/>
    </source>
</evidence>
<proteinExistence type="predicted"/>
<evidence type="ECO:0008006" key="3">
    <source>
        <dbReference type="Google" id="ProtNLM"/>
    </source>
</evidence>
<dbReference type="AlphaFoldDB" id="A0A0H2SK61"/>
<dbReference type="SUPFAM" id="SSF52047">
    <property type="entry name" value="RNI-like"/>
    <property type="match status" value="1"/>
</dbReference>
<dbReference type="InterPro" id="IPR032675">
    <property type="entry name" value="LRR_dom_sf"/>
</dbReference>
<protein>
    <recommendedName>
        <fullName evidence="3">RNI-like protein</fullName>
    </recommendedName>
</protein>